<reference evidence="1" key="1">
    <citation type="journal article" date="2021" name="New Phytol.">
        <title>Evolutionary innovations through gain and loss of genes in the ectomycorrhizal Boletales.</title>
        <authorList>
            <person name="Wu G."/>
            <person name="Miyauchi S."/>
            <person name="Morin E."/>
            <person name="Kuo A."/>
            <person name="Drula E."/>
            <person name="Varga T."/>
            <person name="Kohler A."/>
            <person name="Feng B."/>
            <person name="Cao Y."/>
            <person name="Lipzen A."/>
            <person name="Daum C."/>
            <person name="Hundley H."/>
            <person name="Pangilinan J."/>
            <person name="Johnson J."/>
            <person name="Barry K."/>
            <person name="LaButti K."/>
            <person name="Ng V."/>
            <person name="Ahrendt S."/>
            <person name="Min B."/>
            <person name="Choi I.G."/>
            <person name="Park H."/>
            <person name="Plett J.M."/>
            <person name="Magnuson J."/>
            <person name="Spatafora J.W."/>
            <person name="Nagy L.G."/>
            <person name="Henrissat B."/>
            <person name="Grigoriev I.V."/>
            <person name="Yang Z.L."/>
            <person name="Xu J."/>
            <person name="Martin F.M."/>
        </authorList>
    </citation>
    <scope>NUCLEOTIDE SEQUENCE</scope>
    <source>
        <strain evidence="1">ATCC 28755</strain>
    </source>
</reference>
<organism evidence="1 2">
    <name type="scientific">Hygrophoropsis aurantiaca</name>
    <dbReference type="NCBI Taxonomy" id="72124"/>
    <lineage>
        <taxon>Eukaryota</taxon>
        <taxon>Fungi</taxon>
        <taxon>Dikarya</taxon>
        <taxon>Basidiomycota</taxon>
        <taxon>Agaricomycotina</taxon>
        <taxon>Agaricomycetes</taxon>
        <taxon>Agaricomycetidae</taxon>
        <taxon>Boletales</taxon>
        <taxon>Coniophorineae</taxon>
        <taxon>Hygrophoropsidaceae</taxon>
        <taxon>Hygrophoropsis</taxon>
    </lineage>
</organism>
<dbReference type="Proteomes" id="UP000790377">
    <property type="component" value="Unassembled WGS sequence"/>
</dbReference>
<accession>A0ACB7ZSQ1</accession>
<dbReference type="EMBL" id="MU268604">
    <property type="protein sequence ID" value="KAH7904110.1"/>
    <property type="molecule type" value="Genomic_DNA"/>
</dbReference>
<name>A0ACB7ZSQ1_9AGAM</name>
<gene>
    <name evidence="1" type="ORF">BJ138DRAFT_1107102</name>
</gene>
<protein>
    <submittedName>
        <fullName evidence="1">Uncharacterized protein</fullName>
    </submittedName>
</protein>
<comment type="caution">
    <text evidence="1">The sequence shown here is derived from an EMBL/GenBank/DDBJ whole genome shotgun (WGS) entry which is preliminary data.</text>
</comment>
<evidence type="ECO:0000313" key="1">
    <source>
        <dbReference type="EMBL" id="KAH7904110.1"/>
    </source>
</evidence>
<proteinExistence type="predicted"/>
<sequence length="129" mass="14573">MQTDWDCHDGGQLLDSIYDLSELPVPRAVCEANLLFQVDSDNHWYRTRELPKGVFNASVSIFMTSILPALLWFSALGFKPRITGPTDPENTAKKLAIIKWCSGVEHHSNTFVLYSIIDETISEFPVSKK</sequence>
<keyword evidence="2" id="KW-1185">Reference proteome</keyword>
<evidence type="ECO:0000313" key="2">
    <source>
        <dbReference type="Proteomes" id="UP000790377"/>
    </source>
</evidence>